<dbReference type="InterPro" id="IPR009614">
    <property type="entry name" value="YoeB_toxin"/>
</dbReference>
<evidence type="ECO:0000313" key="7">
    <source>
        <dbReference type="EMBL" id="TXD68883.1"/>
    </source>
</evidence>
<keyword evidence="2" id="KW-1277">Toxin-antitoxin system</keyword>
<organism evidence="7 8">
    <name type="scientific">Aequorivita lipolytica</name>
    <dbReference type="NCBI Taxonomy" id="153267"/>
    <lineage>
        <taxon>Bacteria</taxon>
        <taxon>Pseudomonadati</taxon>
        <taxon>Bacteroidota</taxon>
        <taxon>Flavobacteriia</taxon>
        <taxon>Flavobacteriales</taxon>
        <taxon>Flavobacteriaceae</taxon>
        <taxon>Aequorivita</taxon>
    </lineage>
</organism>
<dbReference type="GO" id="GO:0006401">
    <property type="term" value="P:RNA catabolic process"/>
    <property type="evidence" value="ECO:0007669"/>
    <property type="project" value="InterPro"/>
</dbReference>
<sequence>MEITYTERALKERDFWKKSGDKKIQKRITLLLNAIIADPQSGIGKPEILRGNLNGLWSRPIDQEHRLVYFVNLEEEKITIISMRFHY</sequence>
<protein>
    <recommendedName>
        <fullName evidence="6">Putative mRNA interferase YoeB</fullName>
    </recommendedName>
</protein>
<gene>
    <name evidence="7" type="ORF">ESV24_10550</name>
</gene>
<dbReference type="Gene3D" id="3.30.2310.20">
    <property type="entry name" value="RelE-like"/>
    <property type="match status" value="1"/>
</dbReference>
<proteinExistence type="inferred from homology"/>
<dbReference type="GO" id="GO:0045892">
    <property type="term" value="P:negative regulation of DNA-templated transcription"/>
    <property type="evidence" value="ECO:0007669"/>
    <property type="project" value="TreeGrafter"/>
</dbReference>
<comment type="similarity">
    <text evidence="1">Belongs to the YoeB family.</text>
</comment>
<accession>A0A5C6YPA1</accession>
<dbReference type="RefSeq" id="WP_111816227.1">
    <property type="nucleotide sequence ID" value="NZ_CBCRZQ010000006.1"/>
</dbReference>
<dbReference type="EMBL" id="VORU01000008">
    <property type="protein sequence ID" value="TXD68883.1"/>
    <property type="molecule type" value="Genomic_DNA"/>
</dbReference>
<name>A0A5C6YPA1_9FLAO</name>
<evidence type="ECO:0000256" key="6">
    <source>
        <dbReference type="ARBA" id="ARBA00030388"/>
    </source>
</evidence>
<evidence type="ECO:0000256" key="1">
    <source>
        <dbReference type="ARBA" id="ARBA00008172"/>
    </source>
</evidence>
<evidence type="ECO:0000256" key="2">
    <source>
        <dbReference type="ARBA" id="ARBA00022649"/>
    </source>
</evidence>
<dbReference type="InterPro" id="IPR035093">
    <property type="entry name" value="RelE/ParE_toxin_dom_sf"/>
</dbReference>
<dbReference type="GO" id="GO:0016787">
    <property type="term" value="F:hydrolase activity"/>
    <property type="evidence" value="ECO:0007669"/>
    <property type="project" value="UniProtKB-KW"/>
</dbReference>
<dbReference type="PANTHER" id="PTHR38039:SF1">
    <property type="entry name" value="TOXIN YOEB"/>
    <property type="match status" value="1"/>
</dbReference>
<keyword evidence="4" id="KW-0255">Endonuclease</keyword>
<dbReference type="GO" id="GO:0004519">
    <property type="term" value="F:endonuclease activity"/>
    <property type="evidence" value="ECO:0007669"/>
    <property type="project" value="UniProtKB-KW"/>
</dbReference>
<dbReference type="SUPFAM" id="SSF143011">
    <property type="entry name" value="RelE-like"/>
    <property type="match status" value="1"/>
</dbReference>
<reference evidence="7 8" key="1">
    <citation type="submission" date="2019-08" db="EMBL/GenBank/DDBJ databases">
        <title>Genome of Aequorivita lipolytica Y10-2 (type strain).</title>
        <authorList>
            <person name="Bowman J.P."/>
        </authorList>
    </citation>
    <scope>NUCLEOTIDE SEQUENCE [LARGE SCALE GENOMIC DNA]</scope>
    <source>
        <strain evidence="7 8">Y10-2</strain>
    </source>
</reference>
<dbReference type="Pfam" id="PF06769">
    <property type="entry name" value="YoeB_toxin"/>
    <property type="match status" value="1"/>
</dbReference>
<keyword evidence="3" id="KW-0540">Nuclease</keyword>
<evidence type="ECO:0000256" key="3">
    <source>
        <dbReference type="ARBA" id="ARBA00022722"/>
    </source>
</evidence>
<evidence type="ECO:0000313" key="8">
    <source>
        <dbReference type="Proteomes" id="UP000321945"/>
    </source>
</evidence>
<dbReference type="OrthoDB" id="9801102at2"/>
<evidence type="ECO:0000256" key="5">
    <source>
        <dbReference type="ARBA" id="ARBA00022801"/>
    </source>
</evidence>
<keyword evidence="8" id="KW-1185">Reference proteome</keyword>
<dbReference type="AlphaFoldDB" id="A0A5C6YPA1"/>
<dbReference type="Proteomes" id="UP000321945">
    <property type="component" value="Unassembled WGS sequence"/>
</dbReference>
<dbReference type="PANTHER" id="PTHR38039">
    <property type="entry name" value="TOXIN YOEB"/>
    <property type="match status" value="1"/>
</dbReference>
<keyword evidence="5" id="KW-0378">Hydrolase</keyword>
<dbReference type="NCBIfam" id="TIGR02116">
    <property type="entry name" value="toxin_Txe_YoeB"/>
    <property type="match status" value="1"/>
</dbReference>
<evidence type="ECO:0000256" key="4">
    <source>
        <dbReference type="ARBA" id="ARBA00022759"/>
    </source>
</evidence>
<comment type="caution">
    <text evidence="7">The sequence shown here is derived from an EMBL/GenBank/DDBJ whole genome shotgun (WGS) entry which is preliminary data.</text>
</comment>